<dbReference type="GO" id="GO:0003677">
    <property type="term" value="F:DNA binding"/>
    <property type="evidence" value="ECO:0007669"/>
    <property type="project" value="UniProtKB-KW"/>
</dbReference>
<dbReference type="STRING" id="43064.SAMN04488086_11649"/>
<dbReference type="OrthoDB" id="6462103at2"/>
<dbReference type="PANTHER" id="PTHR42756">
    <property type="entry name" value="TRANSCRIPTIONAL REGULATOR, MARR"/>
    <property type="match status" value="1"/>
</dbReference>
<protein>
    <submittedName>
        <fullName evidence="5">Transcriptional regulator marr-type conserved site</fullName>
    </submittedName>
</protein>
<feature type="domain" description="HTH marR-type" evidence="4">
    <location>
        <begin position="3"/>
        <end position="135"/>
    </location>
</feature>
<name>A0A1W1IIH0_9LACT</name>
<dbReference type="PROSITE" id="PS01117">
    <property type="entry name" value="HTH_MARR_1"/>
    <property type="match status" value="1"/>
</dbReference>
<dbReference type="GO" id="GO:0003700">
    <property type="term" value="F:DNA-binding transcription factor activity"/>
    <property type="evidence" value="ECO:0007669"/>
    <property type="project" value="InterPro"/>
</dbReference>
<keyword evidence="6" id="KW-1185">Reference proteome</keyword>
<accession>A0A1W1IIH0</accession>
<evidence type="ECO:0000256" key="2">
    <source>
        <dbReference type="ARBA" id="ARBA00023125"/>
    </source>
</evidence>
<evidence type="ECO:0000256" key="3">
    <source>
        <dbReference type="ARBA" id="ARBA00023163"/>
    </source>
</evidence>
<dbReference type="RefSeq" id="WP_086943549.1">
    <property type="nucleotide sequence ID" value="NZ_FONM01000016.1"/>
</dbReference>
<dbReference type="AlphaFoldDB" id="A0A1W1IIH0"/>
<dbReference type="SUPFAM" id="SSF46785">
    <property type="entry name" value="Winged helix' DNA-binding domain"/>
    <property type="match status" value="1"/>
</dbReference>
<dbReference type="PANTHER" id="PTHR42756:SF1">
    <property type="entry name" value="TRANSCRIPTIONAL REPRESSOR OF EMRAB OPERON"/>
    <property type="match status" value="1"/>
</dbReference>
<organism evidence="5 6">
    <name type="scientific">Trichococcus pasteurii</name>
    <dbReference type="NCBI Taxonomy" id="43064"/>
    <lineage>
        <taxon>Bacteria</taxon>
        <taxon>Bacillati</taxon>
        <taxon>Bacillota</taxon>
        <taxon>Bacilli</taxon>
        <taxon>Lactobacillales</taxon>
        <taxon>Carnobacteriaceae</taxon>
        <taxon>Trichococcus</taxon>
    </lineage>
</organism>
<keyword evidence="2" id="KW-0238">DNA-binding</keyword>
<reference evidence="6" key="1">
    <citation type="submission" date="2016-04" db="EMBL/GenBank/DDBJ databases">
        <authorList>
            <person name="Strepis N."/>
        </authorList>
    </citation>
    <scope>NUCLEOTIDE SEQUENCE [LARGE SCALE GENOMIC DNA]</scope>
</reference>
<evidence type="ECO:0000259" key="4">
    <source>
        <dbReference type="PROSITE" id="PS50995"/>
    </source>
</evidence>
<dbReference type="InterPro" id="IPR036390">
    <property type="entry name" value="WH_DNA-bd_sf"/>
</dbReference>
<keyword evidence="1" id="KW-0805">Transcription regulation</keyword>
<gene>
    <name evidence="5" type="ORF">TPAS_2513</name>
</gene>
<evidence type="ECO:0000313" key="6">
    <source>
        <dbReference type="Proteomes" id="UP000195985"/>
    </source>
</evidence>
<dbReference type="InterPro" id="IPR023187">
    <property type="entry name" value="Tscrpt_reg_MarR-type_CS"/>
</dbReference>
<dbReference type="Gene3D" id="1.10.10.10">
    <property type="entry name" value="Winged helix-like DNA-binding domain superfamily/Winged helix DNA-binding domain"/>
    <property type="match status" value="1"/>
</dbReference>
<sequence>MLNDEIRVLLDKLSSETRRNHNHLLHDLNLHVGQDKLLCKLWRADGLTQVELCNKLNCEAPTVTNMLSALEKKELIMRKKDPDDKRTNRIYLTEAGKNMETSVTEMWRKQQDKLLTDITLDEKMFLRRLLKQMENNLF</sequence>
<proteinExistence type="predicted"/>
<dbReference type="EMBL" id="FWEY01000009">
    <property type="protein sequence ID" value="SLM52806.1"/>
    <property type="molecule type" value="Genomic_DNA"/>
</dbReference>
<dbReference type="InterPro" id="IPR036388">
    <property type="entry name" value="WH-like_DNA-bd_sf"/>
</dbReference>
<dbReference type="PRINTS" id="PR00598">
    <property type="entry name" value="HTHMARR"/>
</dbReference>
<dbReference type="PROSITE" id="PS50995">
    <property type="entry name" value="HTH_MARR_2"/>
    <property type="match status" value="1"/>
</dbReference>
<dbReference type="Proteomes" id="UP000195985">
    <property type="component" value="Unassembled WGS sequence"/>
</dbReference>
<dbReference type="SMART" id="SM00347">
    <property type="entry name" value="HTH_MARR"/>
    <property type="match status" value="1"/>
</dbReference>
<evidence type="ECO:0000256" key="1">
    <source>
        <dbReference type="ARBA" id="ARBA00023015"/>
    </source>
</evidence>
<keyword evidence="3" id="KW-0804">Transcription</keyword>
<dbReference type="InterPro" id="IPR000835">
    <property type="entry name" value="HTH_MarR-typ"/>
</dbReference>
<dbReference type="Pfam" id="PF01047">
    <property type="entry name" value="MarR"/>
    <property type="match status" value="1"/>
</dbReference>
<evidence type="ECO:0000313" key="5">
    <source>
        <dbReference type="EMBL" id="SLM52806.1"/>
    </source>
</evidence>